<organism evidence="2 3">
    <name type="scientific">Paenibacillus monticola</name>
    <dbReference type="NCBI Taxonomy" id="2666075"/>
    <lineage>
        <taxon>Bacteria</taxon>
        <taxon>Bacillati</taxon>
        <taxon>Bacillota</taxon>
        <taxon>Bacilli</taxon>
        <taxon>Bacillales</taxon>
        <taxon>Paenibacillaceae</taxon>
        <taxon>Paenibacillus</taxon>
    </lineage>
</organism>
<sequence>MNHCGNNKEKIIMSILYLLLALIIIWALRQAWPVNSLSYVDVHRVRQGIEIPATVKLVDIRDAVEYQKDNVRGSMNISLGRLPYVWNKGLSPEDSVLILADNPCKSNKAARILHKRGFRNMYSINGDFLLNKTTLSELIAKG</sequence>
<dbReference type="CDD" id="cd00158">
    <property type="entry name" value="RHOD"/>
    <property type="match status" value="1"/>
</dbReference>
<gene>
    <name evidence="2" type="ORF">GJB61_08310</name>
</gene>
<dbReference type="Proteomes" id="UP000463051">
    <property type="component" value="Unassembled WGS sequence"/>
</dbReference>
<feature type="domain" description="Rhodanese" evidence="1">
    <location>
        <begin position="51"/>
        <end position="140"/>
    </location>
</feature>
<dbReference type="PROSITE" id="PS50206">
    <property type="entry name" value="RHODANESE_3"/>
    <property type="match status" value="1"/>
</dbReference>
<keyword evidence="3" id="KW-1185">Reference proteome</keyword>
<dbReference type="AlphaFoldDB" id="A0A7X2H3U8"/>
<dbReference type="Pfam" id="PF00581">
    <property type="entry name" value="Rhodanese"/>
    <property type="match status" value="1"/>
</dbReference>
<comment type="caution">
    <text evidence="2">The sequence shown here is derived from an EMBL/GenBank/DDBJ whole genome shotgun (WGS) entry which is preliminary data.</text>
</comment>
<dbReference type="InterPro" id="IPR001763">
    <property type="entry name" value="Rhodanese-like_dom"/>
</dbReference>
<name>A0A7X2H3U8_9BACL</name>
<proteinExistence type="predicted"/>
<protein>
    <submittedName>
        <fullName evidence="2">Rhodanese-like domain-containing protein</fullName>
    </submittedName>
</protein>
<evidence type="ECO:0000313" key="2">
    <source>
        <dbReference type="EMBL" id="MRN52999.1"/>
    </source>
</evidence>
<dbReference type="SUPFAM" id="SSF52821">
    <property type="entry name" value="Rhodanese/Cell cycle control phosphatase"/>
    <property type="match status" value="1"/>
</dbReference>
<dbReference type="Gene3D" id="3.40.250.10">
    <property type="entry name" value="Rhodanese-like domain"/>
    <property type="match status" value="1"/>
</dbReference>
<reference evidence="2 3" key="1">
    <citation type="submission" date="2019-11" db="EMBL/GenBank/DDBJ databases">
        <title>Paenibacillus monticola sp. nov., a novel PGPR strain isolated from mountain sample in China.</title>
        <authorList>
            <person name="Zhao Q."/>
            <person name="Li H.-P."/>
            <person name="Zhang J.-L."/>
        </authorList>
    </citation>
    <scope>NUCLEOTIDE SEQUENCE [LARGE SCALE GENOMIC DNA]</scope>
    <source>
        <strain evidence="2 3">LC-T2</strain>
    </source>
</reference>
<evidence type="ECO:0000313" key="3">
    <source>
        <dbReference type="Proteomes" id="UP000463051"/>
    </source>
</evidence>
<evidence type="ECO:0000259" key="1">
    <source>
        <dbReference type="PROSITE" id="PS50206"/>
    </source>
</evidence>
<dbReference type="EMBL" id="WJXB01000002">
    <property type="protein sequence ID" value="MRN52999.1"/>
    <property type="molecule type" value="Genomic_DNA"/>
</dbReference>
<accession>A0A7X2H3U8</accession>
<dbReference type="InterPro" id="IPR036873">
    <property type="entry name" value="Rhodanese-like_dom_sf"/>
</dbReference>